<dbReference type="PANTHER" id="PTHR43475:SF1">
    <property type="entry name" value="METHYLTHIORIBOSE-1-PHOSPHATE ISOMERASE"/>
    <property type="match status" value="1"/>
</dbReference>
<feature type="binding site" evidence="2">
    <location>
        <begin position="241"/>
        <end position="242"/>
    </location>
    <ligand>
        <name>substrate</name>
    </ligand>
</feature>
<keyword evidence="2" id="KW-0486">Methionine biosynthesis</keyword>
<accession>A0ABV1E5X6</accession>
<protein>
    <recommendedName>
        <fullName evidence="2">Methylthioribose-1-phosphate isomerase</fullName>
        <shortName evidence="2">M1Pi</shortName>
        <shortName evidence="2">MTR-1-P isomerase</shortName>
        <ecNumber evidence="2">5.3.1.23</ecNumber>
    </recommendedName>
    <alternativeName>
        <fullName evidence="2">S-methyl-5-thioribose-1-phosphate isomerase</fullName>
    </alternativeName>
</protein>
<dbReference type="Proteomes" id="UP001464378">
    <property type="component" value="Unassembled WGS sequence"/>
</dbReference>
<feature type="binding site" evidence="2">
    <location>
        <position position="190"/>
    </location>
    <ligand>
        <name>substrate</name>
    </ligand>
</feature>
<comment type="caution">
    <text evidence="3">The sequence shown here is derived from an EMBL/GenBank/DDBJ whole genome shotgun (WGS) entry which is preliminary data.</text>
</comment>
<dbReference type="SUPFAM" id="SSF100950">
    <property type="entry name" value="NagB/RpiA/CoA transferase-like"/>
    <property type="match status" value="1"/>
</dbReference>
<sequence length="339" mass="36569">MDAIRWEGNTLYLLDQTRLPVREDWIAYTDFRAVAKAITDMVVRGAPAIGVTAAYAYCLAAMEFRDAPDFAAAMEEAERVLAASRPTAVNLFWALRRMADCLKANGGTPEAIDALIREAKAIHEEDVAMNHALGDFGAAVVPHHARILTHCNAGSLATGGYGTVLGVVRSAFSQGKVDMVYADETRPLLQGARLTAYELVKDNIPCTLITDNMAGFLMAQGKVDLVILGCDRMAANGDFANKIGTYSVAVNARYHGIPFYTALPSSTIDLSIEDGSGIPIEERPGVEVTHLAGVQTAPEQVQTWNPAFDVTPHQLLTGIITEKGVVYPPFKENLAKLFG</sequence>
<dbReference type="NCBIfam" id="TIGR00512">
    <property type="entry name" value="salvage_mtnA"/>
    <property type="match status" value="1"/>
</dbReference>
<dbReference type="InterPro" id="IPR011559">
    <property type="entry name" value="Initiation_fac_2B_a/b/d"/>
</dbReference>
<dbReference type="Pfam" id="PF01008">
    <property type="entry name" value="IF-2B"/>
    <property type="match status" value="1"/>
</dbReference>
<reference evidence="3 4" key="1">
    <citation type="submission" date="2024-03" db="EMBL/GenBank/DDBJ databases">
        <title>Human intestinal bacterial collection.</title>
        <authorList>
            <person name="Pauvert C."/>
            <person name="Hitch T.C.A."/>
            <person name="Clavel T."/>
        </authorList>
    </citation>
    <scope>NUCLEOTIDE SEQUENCE [LARGE SCALE GENOMIC DNA]</scope>
    <source>
        <strain evidence="3 4">CLA-AP-H29</strain>
    </source>
</reference>
<dbReference type="InterPro" id="IPR042529">
    <property type="entry name" value="IF_2B-like_C"/>
</dbReference>
<dbReference type="HAMAP" id="MF_01678">
    <property type="entry name" value="Salvage_MtnA"/>
    <property type="match status" value="1"/>
</dbReference>
<evidence type="ECO:0000256" key="2">
    <source>
        <dbReference type="HAMAP-Rule" id="MF_01678"/>
    </source>
</evidence>
<dbReference type="InterPro" id="IPR000649">
    <property type="entry name" value="IF-2B-related"/>
</dbReference>
<evidence type="ECO:0000313" key="3">
    <source>
        <dbReference type="EMBL" id="MEQ2442289.1"/>
    </source>
</evidence>
<comment type="similarity">
    <text evidence="2">Belongs to the EIF-2B alpha/beta/delta subunits family. MtnA subfamily.</text>
</comment>
<keyword evidence="2" id="KW-0028">Amino-acid biosynthesis</keyword>
<keyword evidence="1 2" id="KW-0413">Isomerase</keyword>
<name>A0ABV1E5X6_9FIRM</name>
<comment type="pathway">
    <text evidence="2">Amino-acid biosynthesis; L-methionine biosynthesis via salvage pathway; L-methionine from S-methyl-5-thio-alpha-D-ribose 1-phosphate: step 1/6.</text>
</comment>
<feature type="binding site" evidence="2">
    <location>
        <begin position="44"/>
        <end position="46"/>
    </location>
    <ligand>
        <name>substrate</name>
    </ligand>
</feature>
<dbReference type="InterPro" id="IPR005251">
    <property type="entry name" value="IF-M1Pi"/>
</dbReference>
<organism evidence="3 4">
    <name type="scientific">Pseudoflavonifractor intestinihominis</name>
    <dbReference type="NCBI Taxonomy" id="3133171"/>
    <lineage>
        <taxon>Bacteria</taxon>
        <taxon>Bacillati</taxon>
        <taxon>Bacillota</taxon>
        <taxon>Clostridia</taxon>
        <taxon>Eubacteriales</taxon>
        <taxon>Oscillospiraceae</taxon>
        <taxon>Pseudoflavonifractor</taxon>
    </lineage>
</organism>
<dbReference type="GO" id="GO:0046523">
    <property type="term" value="F:S-methyl-5-thioribose-1-phosphate isomerase activity"/>
    <property type="evidence" value="ECO:0007669"/>
    <property type="project" value="UniProtKB-EC"/>
</dbReference>
<dbReference type="RefSeq" id="WP_349230860.1">
    <property type="nucleotide sequence ID" value="NZ_JBBMFK010000002.1"/>
</dbReference>
<evidence type="ECO:0000313" key="4">
    <source>
        <dbReference type="Proteomes" id="UP001464378"/>
    </source>
</evidence>
<dbReference type="InterPro" id="IPR037171">
    <property type="entry name" value="NagB/RpiA_transferase-like"/>
</dbReference>
<dbReference type="Gene3D" id="1.20.120.420">
    <property type="entry name" value="translation initiation factor eif-2b, domain 1"/>
    <property type="match status" value="1"/>
</dbReference>
<dbReference type="InterPro" id="IPR027363">
    <property type="entry name" value="M1Pi_N"/>
</dbReference>
<proteinExistence type="inferred from homology"/>
<gene>
    <name evidence="2 3" type="primary">mtnA</name>
    <name evidence="3" type="ORF">WMO64_02270</name>
</gene>
<comment type="function">
    <text evidence="2">Catalyzes the interconversion of methylthioribose-1-phosphate (MTR-1-P) into methylthioribulose-1-phosphate (MTRu-1-P).</text>
</comment>
<feature type="binding site" evidence="2">
    <location>
        <position position="85"/>
    </location>
    <ligand>
        <name>substrate</name>
    </ligand>
</feature>
<dbReference type="NCBIfam" id="TIGR00524">
    <property type="entry name" value="eIF-2B_rel"/>
    <property type="match status" value="1"/>
</dbReference>
<evidence type="ECO:0000256" key="1">
    <source>
        <dbReference type="ARBA" id="ARBA00023235"/>
    </source>
</evidence>
<dbReference type="PANTHER" id="PTHR43475">
    <property type="entry name" value="METHYLTHIORIBOSE-1-PHOSPHATE ISOMERASE"/>
    <property type="match status" value="1"/>
</dbReference>
<dbReference type="EC" id="5.3.1.23" evidence="2"/>
<comment type="catalytic activity">
    <reaction evidence="2">
        <text>5-(methylsulfanyl)-alpha-D-ribose 1-phosphate = 5-(methylsulfanyl)-D-ribulose 1-phosphate</text>
        <dbReference type="Rhea" id="RHEA:19989"/>
        <dbReference type="ChEBI" id="CHEBI:58533"/>
        <dbReference type="ChEBI" id="CHEBI:58548"/>
        <dbReference type="EC" id="5.3.1.23"/>
    </reaction>
</comment>
<dbReference type="EMBL" id="JBBMFK010000002">
    <property type="protein sequence ID" value="MEQ2442289.1"/>
    <property type="molecule type" value="Genomic_DNA"/>
</dbReference>
<feature type="site" description="Transition state stabilizer" evidence="2">
    <location>
        <position position="151"/>
    </location>
</feature>
<dbReference type="NCBIfam" id="NF004326">
    <property type="entry name" value="PRK05720.1"/>
    <property type="match status" value="1"/>
</dbReference>
<keyword evidence="4" id="KW-1185">Reference proteome</keyword>
<feature type="active site" description="Proton donor" evidence="2">
    <location>
        <position position="231"/>
    </location>
</feature>
<dbReference type="Gene3D" id="3.40.50.10470">
    <property type="entry name" value="Translation initiation factor eif-2b, domain 2"/>
    <property type="match status" value="1"/>
</dbReference>